<evidence type="ECO:0000256" key="1">
    <source>
        <dbReference type="ARBA" id="ARBA00009054"/>
    </source>
</evidence>
<dbReference type="NCBIfam" id="NF010761">
    <property type="entry name" value="PRK14164.1"/>
    <property type="match status" value="1"/>
</dbReference>
<evidence type="ECO:0000313" key="9">
    <source>
        <dbReference type="Proteomes" id="UP000244754"/>
    </source>
</evidence>
<protein>
    <recommendedName>
        <fullName evidence="3 4">Protein GrpE</fullName>
    </recommendedName>
    <alternativeName>
        <fullName evidence="3">HSP-70 cofactor</fullName>
    </alternativeName>
</protein>
<dbReference type="PANTHER" id="PTHR21237">
    <property type="entry name" value="GRPE PROTEIN"/>
    <property type="match status" value="1"/>
</dbReference>
<comment type="similarity">
    <text evidence="1 3 5">Belongs to the GrpE family.</text>
</comment>
<dbReference type="Pfam" id="PF01025">
    <property type="entry name" value="GrpE"/>
    <property type="match status" value="1"/>
</dbReference>
<keyword evidence="6" id="KW-0175">Coiled coil</keyword>
<dbReference type="GO" id="GO:0051082">
    <property type="term" value="F:unfolded protein binding"/>
    <property type="evidence" value="ECO:0007669"/>
    <property type="project" value="TreeGrafter"/>
</dbReference>
<feature type="region of interest" description="Disordered" evidence="7">
    <location>
        <begin position="1"/>
        <end position="59"/>
    </location>
</feature>
<dbReference type="InterPro" id="IPR009012">
    <property type="entry name" value="GrpE_head"/>
</dbReference>
<dbReference type="GO" id="GO:0006457">
    <property type="term" value="P:protein folding"/>
    <property type="evidence" value="ECO:0007669"/>
    <property type="project" value="InterPro"/>
</dbReference>
<dbReference type="InterPro" id="IPR013805">
    <property type="entry name" value="GrpE_CC"/>
</dbReference>
<dbReference type="HAMAP" id="MF_01151">
    <property type="entry name" value="GrpE"/>
    <property type="match status" value="1"/>
</dbReference>
<dbReference type="Proteomes" id="UP000244754">
    <property type="component" value="Chromosome"/>
</dbReference>
<dbReference type="EMBL" id="CP026948">
    <property type="protein sequence ID" value="AWB84729.1"/>
    <property type="molecule type" value="Genomic_DNA"/>
</dbReference>
<dbReference type="InterPro" id="IPR000740">
    <property type="entry name" value="GrpE"/>
</dbReference>
<sequence length="226" mass="24484">MTYPNTPQMPDDPGAPENTDPEYVSPDQAETLADEAAESAALDEADEDPLGESAELSDAEIDDALGAEREVNTDADGDGVVSEAELQLAERTEDLQRLSAEYANYRRRSERERAQVAEVAKSRVITELLPLLDDLELAAQHGDLNEGPLKAFSDKFRSVLEAQGLSAFGTAGDEFDPELHEAVQDLSQGETKVVDTVLRKGYRVGDRLVRNAMVLIGDPAEGKPEA</sequence>
<comment type="subunit">
    <text evidence="3">Homodimer.</text>
</comment>
<dbReference type="GO" id="GO:0005737">
    <property type="term" value="C:cytoplasm"/>
    <property type="evidence" value="ECO:0007669"/>
    <property type="project" value="UniProtKB-SubCell"/>
</dbReference>
<feature type="compositionally biased region" description="Acidic residues" evidence="7">
    <location>
        <begin position="32"/>
        <end position="59"/>
    </location>
</feature>
<dbReference type="PROSITE" id="PS00018">
    <property type="entry name" value="EF_HAND_1"/>
    <property type="match status" value="1"/>
</dbReference>
<dbReference type="Gene3D" id="2.30.22.10">
    <property type="entry name" value="Head domain of nucleotide exchange factor GrpE"/>
    <property type="match status" value="1"/>
</dbReference>
<dbReference type="AlphaFoldDB" id="A0A2S0WG36"/>
<dbReference type="InterPro" id="IPR018247">
    <property type="entry name" value="EF_Hand_1_Ca_BS"/>
</dbReference>
<dbReference type="KEGG" id="clia:C3E79_09795"/>
<name>A0A2S0WG36_9CORY</name>
<organism evidence="8 9">
    <name type="scientific">Corynebacterium liangguodongii</name>
    <dbReference type="NCBI Taxonomy" id="2079535"/>
    <lineage>
        <taxon>Bacteria</taxon>
        <taxon>Bacillati</taxon>
        <taxon>Actinomycetota</taxon>
        <taxon>Actinomycetes</taxon>
        <taxon>Mycobacteriales</taxon>
        <taxon>Corynebacteriaceae</taxon>
        <taxon>Corynebacterium</taxon>
    </lineage>
</organism>
<dbReference type="OrthoDB" id="5191115at2"/>
<dbReference type="Gene3D" id="3.90.20.20">
    <property type="match status" value="1"/>
</dbReference>
<evidence type="ECO:0000256" key="4">
    <source>
        <dbReference type="RuleBase" id="RU000639"/>
    </source>
</evidence>
<dbReference type="SUPFAM" id="SSF51064">
    <property type="entry name" value="Head domain of nucleotide exchange factor GrpE"/>
    <property type="match status" value="1"/>
</dbReference>
<dbReference type="GO" id="GO:0000774">
    <property type="term" value="F:adenyl-nucleotide exchange factor activity"/>
    <property type="evidence" value="ECO:0007669"/>
    <property type="project" value="InterPro"/>
</dbReference>
<evidence type="ECO:0000256" key="5">
    <source>
        <dbReference type="RuleBase" id="RU004478"/>
    </source>
</evidence>
<keyword evidence="9" id="KW-1185">Reference proteome</keyword>
<comment type="function">
    <text evidence="3 4">Participates actively in the response to hyperosmotic and heat shock by preventing the aggregation of stress-denatured proteins, in association with DnaK and GrpE. It is the nucleotide exchange factor for DnaK and may function as a thermosensor. Unfolded proteins bind initially to DnaJ; upon interaction with the DnaJ-bound protein, DnaK hydrolyzes its bound ATP, resulting in the formation of a stable complex. GrpE releases ADP from DnaK; ATP binding to DnaK triggers the release of the substrate protein, thus completing the reaction cycle. Several rounds of ATP-dependent interactions between DnaJ, DnaK and GrpE are required for fully efficient folding.</text>
</comment>
<dbReference type="PRINTS" id="PR00773">
    <property type="entry name" value="GRPEPROTEIN"/>
</dbReference>
<dbReference type="PROSITE" id="PS01071">
    <property type="entry name" value="GRPE"/>
    <property type="match status" value="1"/>
</dbReference>
<dbReference type="PANTHER" id="PTHR21237:SF23">
    <property type="entry name" value="GRPE PROTEIN HOMOLOG, MITOCHONDRIAL"/>
    <property type="match status" value="1"/>
</dbReference>
<evidence type="ECO:0000313" key="8">
    <source>
        <dbReference type="EMBL" id="AWB84729.1"/>
    </source>
</evidence>
<gene>
    <name evidence="3" type="primary">grpE</name>
    <name evidence="8" type="ORF">C3E79_09795</name>
</gene>
<dbReference type="SUPFAM" id="SSF58014">
    <property type="entry name" value="Coiled-coil domain of nucleotide exchange factor GrpE"/>
    <property type="match status" value="1"/>
</dbReference>
<evidence type="ECO:0000256" key="3">
    <source>
        <dbReference type="HAMAP-Rule" id="MF_01151"/>
    </source>
</evidence>
<dbReference type="RefSeq" id="WP_108404737.1">
    <property type="nucleotide sequence ID" value="NZ_CP026948.1"/>
</dbReference>
<dbReference type="GO" id="GO:0042803">
    <property type="term" value="F:protein homodimerization activity"/>
    <property type="evidence" value="ECO:0007669"/>
    <property type="project" value="InterPro"/>
</dbReference>
<feature type="coiled-coil region" evidence="6">
    <location>
        <begin position="81"/>
        <end position="115"/>
    </location>
</feature>
<evidence type="ECO:0000256" key="6">
    <source>
        <dbReference type="SAM" id="Coils"/>
    </source>
</evidence>
<accession>A0A2S0WG36</accession>
<keyword evidence="3" id="KW-0963">Cytoplasm</keyword>
<reference evidence="9" key="1">
    <citation type="submission" date="2018-01" db="EMBL/GenBank/DDBJ databases">
        <authorList>
            <person name="Li J."/>
        </authorList>
    </citation>
    <scope>NUCLEOTIDE SEQUENCE [LARGE SCALE GENOMIC DNA]</scope>
    <source>
        <strain evidence="9">2184</strain>
    </source>
</reference>
<keyword evidence="2 3" id="KW-0143">Chaperone</keyword>
<keyword evidence="3 4" id="KW-0346">Stress response</keyword>
<evidence type="ECO:0000256" key="2">
    <source>
        <dbReference type="ARBA" id="ARBA00023186"/>
    </source>
</evidence>
<proteinExistence type="inferred from homology"/>
<dbReference type="GO" id="GO:0051087">
    <property type="term" value="F:protein-folding chaperone binding"/>
    <property type="evidence" value="ECO:0007669"/>
    <property type="project" value="InterPro"/>
</dbReference>
<comment type="subcellular location">
    <subcellularLocation>
        <location evidence="3">Cytoplasm</location>
    </subcellularLocation>
</comment>
<evidence type="ECO:0000256" key="7">
    <source>
        <dbReference type="SAM" id="MobiDB-lite"/>
    </source>
</evidence>